<evidence type="ECO:0000313" key="2">
    <source>
        <dbReference type="EMBL" id="QPM92389.1"/>
    </source>
</evidence>
<protein>
    <submittedName>
        <fullName evidence="2">Uncharacterized protein</fullName>
    </submittedName>
</protein>
<evidence type="ECO:0000313" key="3">
    <source>
        <dbReference type="Proteomes" id="UP000283786"/>
    </source>
</evidence>
<sequence length="129" mass="14326">MADDPKTIIPTEVQRHEGRTINQTARQIDPASRHRVDVNANAQGSMKQPGDPLDLTNADQAHGADEPGQEASVKQQPEALEESEPRDDKKSDYIRPAGPKEMENPPKRWTETDEEVDQSFPASDPPANY</sequence>
<feature type="region of interest" description="Disordered" evidence="1">
    <location>
        <begin position="1"/>
        <end position="129"/>
    </location>
</feature>
<dbReference type="EMBL" id="CP060437">
    <property type="protein sequence ID" value="QPM92389.1"/>
    <property type="molecule type" value="Genomic_DNA"/>
</dbReference>
<accession>A0A418SCU6</accession>
<dbReference type="OrthoDB" id="7873635at2"/>
<dbReference type="RefSeq" id="WP_119840439.1">
    <property type="nucleotide sequence ID" value="NZ_CP060437.1"/>
</dbReference>
<name>A0A418SCU6_9RHOB</name>
<dbReference type="KEGG" id="palw:PSAL_036530"/>
<dbReference type="Proteomes" id="UP000283786">
    <property type="component" value="Plasmid p202"/>
</dbReference>
<geneLocation type="plasmid" evidence="2 3">
    <name>p202</name>
</geneLocation>
<organism evidence="2 3">
    <name type="scientific">Pseudooceanicola algae</name>
    <dbReference type="NCBI Taxonomy" id="1537215"/>
    <lineage>
        <taxon>Bacteria</taxon>
        <taxon>Pseudomonadati</taxon>
        <taxon>Pseudomonadota</taxon>
        <taxon>Alphaproteobacteria</taxon>
        <taxon>Rhodobacterales</taxon>
        <taxon>Paracoccaceae</taxon>
        <taxon>Pseudooceanicola</taxon>
    </lineage>
</organism>
<evidence type="ECO:0000256" key="1">
    <source>
        <dbReference type="SAM" id="MobiDB-lite"/>
    </source>
</evidence>
<keyword evidence="2" id="KW-0614">Plasmid</keyword>
<proteinExistence type="predicted"/>
<keyword evidence="3" id="KW-1185">Reference proteome</keyword>
<reference evidence="2 3" key="1">
    <citation type="submission" date="2020-08" db="EMBL/GenBank/DDBJ databases">
        <title>Genome sequence of Rhodobacteraceae bacterium Lw-13e.</title>
        <authorList>
            <person name="Poehlein A."/>
            <person name="Wolter L."/>
            <person name="Daniel R."/>
            <person name="Brinkhoff T."/>
        </authorList>
    </citation>
    <scope>NUCLEOTIDE SEQUENCE [LARGE SCALE GENOMIC DNA]</scope>
    <source>
        <strain evidence="2 3">Lw-13e</strain>
        <plasmid evidence="2 3">p202</plasmid>
    </source>
</reference>
<feature type="compositionally biased region" description="Basic and acidic residues" evidence="1">
    <location>
        <begin position="86"/>
        <end position="111"/>
    </location>
</feature>
<gene>
    <name evidence="2" type="ORF">PSAL_036530</name>
</gene>
<dbReference type="AlphaFoldDB" id="A0A418SCU6"/>